<dbReference type="InterPro" id="IPR004236">
    <property type="entry name" value="Pept_S1_alpha_lytic"/>
</dbReference>
<dbReference type="Gene3D" id="3.30.300.50">
    <property type="match status" value="1"/>
</dbReference>
<keyword evidence="13" id="KW-1185">Reference proteome</keyword>
<comment type="caution">
    <text evidence="12">The sequence shown here is derived from an EMBL/GenBank/DDBJ whole genome shotgun (WGS) entry which is preliminary data.</text>
</comment>
<evidence type="ECO:0000256" key="3">
    <source>
        <dbReference type="ARBA" id="ARBA00022729"/>
    </source>
</evidence>
<dbReference type="InterPro" id="IPR009003">
    <property type="entry name" value="Peptidase_S1_PA"/>
</dbReference>
<evidence type="ECO:0000256" key="1">
    <source>
        <dbReference type="ARBA" id="ARBA00007664"/>
    </source>
</evidence>
<gene>
    <name evidence="12" type="ORF">BLA60_19695</name>
</gene>
<keyword evidence="7 9" id="KW-1015">Disulfide bond</keyword>
<evidence type="ECO:0000256" key="2">
    <source>
        <dbReference type="ARBA" id="ARBA00022670"/>
    </source>
</evidence>
<proteinExistence type="inferred from homology"/>
<reference evidence="12 13" key="1">
    <citation type="submission" date="2016-12" db="EMBL/GenBank/DDBJ databases">
        <title>The draft genome sequence of Actinophytocola xinjiangensis.</title>
        <authorList>
            <person name="Wang W."/>
            <person name="Yuan L."/>
        </authorList>
    </citation>
    <scope>NUCLEOTIDE SEQUENCE [LARGE SCALE GENOMIC DNA]</scope>
    <source>
        <strain evidence="12 13">CGMCC 4.4663</strain>
    </source>
</reference>
<dbReference type="Gene3D" id="2.40.10.10">
    <property type="entry name" value="Trypsin-like serine proteases"/>
    <property type="match status" value="2"/>
</dbReference>
<evidence type="ECO:0000259" key="11">
    <source>
        <dbReference type="Pfam" id="PF02983"/>
    </source>
</evidence>
<keyword evidence="4" id="KW-0378">Hydrolase</keyword>
<dbReference type="InterPro" id="IPR033116">
    <property type="entry name" value="TRYPSIN_SER"/>
</dbReference>
<dbReference type="GO" id="GO:0004252">
    <property type="term" value="F:serine-type endopeptidase activity"/>
    <property type="evidence" value="ECO:0007669"/>
    <property type="project" value="InterPro"/>
</dbReference>
<feature type="active site" description="Charge relay system" evidence="8">
    <location>
        <position position="250"/>
    </location>
</feature>
<keyword evidence="6" id="KW-0865">Zymogen</keyword>
<feature type="disulfide bond" evidence="9">
    <location>
        <begin position="244"/>
        <end position="276"/>
    </location>
</feature>
<dbReference type="PIRSF" id="PIRSF001134">
    <property type="entry name" value="Streptogrisin"/>
    <property type="match status" value="1"/>
</dbReference>
<name>A0A7Z0WKD5_9PSEU</name>
<feature type="disulfide bond" evidence="9">
    <location>
        <begin position="208"/>
        <end position="218"/>
    </location>
</feature>
<dbReference type="InterPro" id="IPR043504">
    <property type="entry name" value="Peptidase_S1_PA_chymotrypsin"/>
</dbReference>
<evidence type="ECO:0000313" key="12">
    <source>
        <dbReference type="EMBL" id="OLF09397.1"/>
    </source>
</evidence>
<evidence type="ECO:0000256" key="7">
    <source>
        <dbReference type="ARBA" id="ARBA00023157"/>
    </source>
</evidence>
<feature type="active site" description="Charge relay system" evidence="8">
    <location>
        <position position="140"/>
    </location>
</feature>
<keyword evidence="5" id="KW-0720">Serine protease</keyword>
<dbReference type="InterPro" id="IPR035070">
    <property type="entry name" value="Streptogrisin_prodomain"/>
</dbReference>
<keyword evidence="2" id="KW-0645">Protease</keyword>
<dbReference type="Pfam" id="PF02983">
    <property type="entry name" value="Pro_Al_protease"/>
    <property type="match status" value="1"/>
</dbReference>
<dbReference type="InterPro" id="IPR018114">
    <property type="entry name" value="TRYPSIN_HIS"/>
</dbReference>
<keyword evidence="3 10" id="KW-0732">Signal</keyword>
<dbReference type="CDD" id="cd21112">
    <property type="entry name" value="alphaLP-like"/>
    <property type="match status" value="1"/>
</dbReference>
<feature type="chain" id="PRO_5039650665" description="Peptidase S1A alpha-lytic prodomain domain-containing protein" evidence="10">
    <location>
        <begin position="30"/>
        <end position="301"/>
    </location>
</feature>
<sequence>MKRTKTASVVGIALMAAGVALTMTAPATAAPAAPTVAELSAAQSSLDRASDTRPSTVVGWYVDEKSKSLVVDVHGSDKGVANWAEDLGASDITINKVAEAPKPYWNIIGGQAIRTSAGSRCSAGFNARSGSTRYVITAGHCTAIGGTWSGSGGTIGTAAGSSFPTNDYGIIRVSSSSAASTALVDRYSSGSDVTVTGAATATNGMAVCRSGSTTGWHCGSVTNPSTTVCYSQGCVYQVIRTNVCAEPGDSGGSLVTAPSGSTVRAVGLTSGGSGNCSSGGTTYFQPVPEVLSVYGLTLYTG</sequence>
<evidence type="ECO:0000256" key="9">
    <source>
        <dbReference type="PIRSR" id="PIRSR001134-2"/>
    </source>
</evidence>
<organism evidence="12 13">
    <name type="scientific">Actinophytocola xinjiangensis</name>
    <dbReference type="NCBI Taxonomy" id="485602"/>
    <lineage>
        <taxon>Bacteria</taxon>
        <taxon>Bacillati</taxon>
        <taxon>Actinomycetota</taxon>
        <taxon>Actinomycetes</taxon>
        <taxon>Pseudonocardiales</taxon>
        <taxon>Pseudonocardiaceae</taxon>
    </lineage>
</organism>
<accession>A0A7Z0WKD5</accession>
<dbReference type="InterPro" id="IPR001316">
    <property type="entry name" value="Pept_S1A_streptogrisin"/>
</dbReference>
<dbReference type="SUPFAM" id="SSF50494">
    <property type="entry name" value="Trypsin-like serine proteases"/>
    <property type="match status" value="1"/>
</dbReference>
<evidence type="ECO:0000313" key="13">
    <source>
        <dbReference type="Proteomes" id="UP000185696"/>
    </source>
</evidence>
<dbReference type="PROSITE" id="PS00134">
    <property type="entry name" value="TRYPSIN_HIS"/>
    <property type="match status" value="1"/>
</dbReference>
<feature type="domain" description="Peptidase S1A alpha-lytic prodomain" evidence="11">
    <location>
        <begin position="36"/>
        <end position="88"/>
    </location>
</feature>
<evidence type="ECO:0000256" key="10">
    <source>
        <dbReference type="SAM" id="SignalP"/>
    </source>
</evidence>
<dbReference type="Proteomes" id="UP000185696">
    <property type="component" value="Unassembled WGS sequence"/>
</dbReference>
<evidence type="ECO:0000256" key="8">
    <source>
        <dbReference type="PIRSR" id="PIRSR001134-1"/>
    </source>
</evidence>
<feature type="active site" description="Charge relay system" evidence="8">
    <location>
        <position position="167"/>
    </location>
</feature>
<evidence type="ECO:0000256" key="6">
    <source>
        <dbReference type="ARBA" id="ARBA00023145"/>
    </source>
</evidence>
<dbReference type="AlphaFoldDB" id="A0A7Z0WKD5"/>
<feature type="disulfide bond" evidence="9">
    <location>
        <begin position="121"/>
        <end position="141"/>
    </location>
</feature>
<dbReference type="GO" id="GO:0005576">
    <property type="term" value="C:extracellular region"/>
    <property type="evidence" value="ECO:0007669"/>
    <property type="project" value="InterPro"/>
</dbReference>
<dbReference type="RefSeq" id="WP_075134390.1">
    <property type="nucleotide sequence ID" value="NZ_MSIF01000009.1"/>
</dbReference>
<dbReference type="GO" id="GO:0006508">
    <property type="term" value="P:proteolysis"/>
    <property type="evidence" value="ECO:0007669"/>
    <property type="project" value="UniProtKB-KW"/>
</dbReference>
<feature type="signal peptide" evidence="10">
    <location>
        <begin position="1"/>
        <end position="29"/>
    </location>
</feature>
<dbReference type="OrthoDB" id="8781117at2"/>
<dbReference type="EMBL" id="MSIF01000009">
    <property type="protein sequence ID" value="OLF09397.1"/>
    <property type="molecule type" value="Genomic_DNA"/>
</dbReference>
<dbReference type="PRINTS" id="PR00861">
    <property type="entry name" value="ALYTICPTASE"/>
</dbReference>
<comment type="similarity">
    <text evidence="1">Belongs to the peptidase S1 family.</text>
</comment>
<evidence type="ECO:0000256" key="4">
    <source>
        <dbReference type="ARBA" id="ARBA00022801"/>
    </source>
</evidence>
<dbReference type="PROSITE" id="PS00135">
    <property type="entry name" value="TRYPSIN_SER"/>
    <property type="match status" value="1"/>
</dbReference>
<protein>
    <recommendedName>
        <fullName evidence="11">Peptidase S1A alpha-lytic prodomain domain-containing protein</fullName>
    </recommendedName>
</protein>
<evidence type="ECO:0000256" key="5">
    <source>
        <dbReference type="ARBA" id="ARBA00022825"/>
    </source>
</evidence>